<reference evidence="1" key="1">
    <citation type="journal article" date="2014" name="Genome Announc.">
        <title>Draft Genome Sequence of Lactobacillus oryzae Strain SG293T.</title>
        <authorList>
            <person name="Tanizawa Y."/>
            <person name="Fujisawa T."/>
            <person name="Mochizuki T."/>
            <person name="Kaminuma E."/>
            <person name="Nakamura Y."/>
            <person name="Tohno M."/>
        </authorList>
    </citation>
    <scope>NUCLEOTIDE SEQUENCE [LARGE SCALE GENOMIC DNA]</scope>
    <source>
        <strain evidence="1">SG293</strain>
    </source>
</reference>
<dbReference type="InterPro" id="IPR015231">
    <property type="entry name" value="DUF1934"/>
</dbReference>
<organism evidence="1 2">
    <name type="scientific">Secundilactobacillus oryzae JCM 18671</name>
    <dbReference type="NCBI Taxonomy" id="1291743"/>
    <lineage>
        <taxon>Bacteria</taxon>
        <taxon>Bacillati</taxon>
        <taxon>Bacillota</taxon>
        <taxon>Bacilli</taxon>
        <taxon>Lactobacillales</taxon>
        <taxon>Lactobacillaceae</taxon>
        <taxon>Secundilactobacillus</taxon>
    </lineage>
</organism>
<dbReference type="Gene3D" id="2.40.128.20">
    <property type="match status" value="1"/>
</dbReference>
<protein>
    <recommendedName>
        <fullName evidence="3">DUF1934 domain-containing protein</fullName>
    </recommendedName>
</protein>
<dbReference type="EMBL" id="BBJM01000005">
    <property type="protein sequence ID" value="GAK47365.1"/>
    <property type="molecule type" value="Genomic_DNA"/>
</dbReference>
<evidence type="ECO:0000313" key="1">
    <source>
        <dbReference type="EMBL" id="GAK47365.1"/>
    </source>
</evidence>
<dbReference type="eggNOG" id="COG4506">
    <property type="taxonomic scope" value="Bacteria"/>
</dbReference>
<dbReference type="SUPFAM" id="SSF50814">
    <property type="entry name" value="Lipocalins"/>
    <property type="match status" value="1"/>
</dbReference>
<proteinExistence type="predicted"/>
<name>A0A081BH47_9LACO</name>
<evidence type="ECO:0000313" key="2">
    <source>
        <dbReference type="Proteomes" id="UP000028700"/>
    </source>
</evidence>
<evidence type="ECO:0008006" key="3">
    <source>
        <dbReference type="Google" id="ProtNLM"/>
    </source>
</evidence>
<dbReference type="Proteomes" id="UP000028700">
    <property type="component" value="Unassembled WGS sequence"/>
</dbReference>
<dbReference type="STRING" id="1291743.LOSG293_050350"/>
<gene>
    <name evidence="1" type="ORF">LOSG293_050350</name>
</gene>
<keyword evidence="2" id="KW-1185">Reference proteome</keyword>
<dbReference type="InterPro" id="IPR012674">
    <property type="entry name" value="Calycin"/>
</dbReference>
<accession>A0A081BH47</accession>
<sequence length="156" mass="17544">MELIKEGVWLLDNSSAGVPAVIHLQTVTIQDGEQSDYVLDVEGRLVQIGETLYLRYQEMNEEEDSPATVTLKILPNGDVQLTRNGDNRSRLFFSDGKRVQAQYKTPYGLLAIDTVTPSLKLQFNDTPFGGSVSIDYFLYAGEELLSEHKIRLQFTV</sequence>
<comment type="caution">
    <text evidence="1">The sequence shown here is derived from an EMBL/GenBank/DDBJ whole genome shotgun (WGS) entry which is preliminary data.</text>
</comment>
<dbReference type="AlphaFoldDB" id="A0A081BH47"/>
<dbReference type="Pfam" id="PF09148">
    <property type="entry name" value="DUF1934"/>
    <property type="match status" value="1"/>
</dbReference>